<gene>
    <name evidence="1" type="ORF">Ari01nite_05150</name>
</gene>
<dbReference type="Proteomes" id="UP000636960">
    <property type="component" value="Unassembled WGS sequence"/>
</dbReference>
<dbReference type="EMBL" id="BOMV01000005">
    <property type="protein sequence ID" value="GIE93050.1"/>
    <property type="molecule type" value="Genomic_DNA"/>
</dbReference>
<accession>A0A919MUY1</accession>
<reference evidence="1" key="1">
    <citation type="submission" date="2021-01" db="EMBL/GenBank/DDBJ databases">
        <title>Whole genome shotgun sequence of Actinoplanes rishiriensis NBRC 108556.</title>
        <authorList>
            <person name="Komaki H."/>
            <person name="Tamura T."/>
        </authorList>
    </citation>
    <scope>NUCLEOTIDE SEQUENCE</scope>
    <source>
        <strain evidence="1">NBRC 108556</strain>
    </source>
</reference>
<evidence type="ECO:0000313" key="1">
    <source>
        <dbReference type="EMBL" id="GIE93050.1"/>
    </source>
</evidence>
<keyword evidence="2" id="KW-1185">Reference proteome</keyword>
<organism evidence="1 2">
    <name type="scientific">Paractinoplanes rishiriensis</name>
    <dbReference type="NCBI Taxonomy" id="1050105"/>
    <lineage>
        <taxon>Bacteria</taxon>
        <taxon>Bacillati</taxon>
        <taxon>Actinomycetota</taxon>
        <taxon>Actinomycetes</taxon>
        <taxon>Micromonosporales</taxon>
        <taxon>Micromonosporaceae</taxon>
        <taxon>Paractinoplanes</taxon>
    </lineage>
</organism>
<evidence type="ECO:0000313" key="2">
    <source>
        <dbReference type="Proteomes" id="UP000636960"/>
    </source>
</evidence>
<sequence>MFQLGCSAPVRAVAGAHGVVREVVVAPGDGGAELVVLGEEGGGDPVGDGAEDAELLEEFPLAAQQVVEGIDDGIQVAAGRVSRGW</sequence>
<dbReference type="AlphaFoldDB" id="A0A919MUY1"/>
<protein>
    <submittedName>
        <fullName evidence="1">Uncharacterized protein</fullName>
    </submittedName>
</protein>
<proteinExistence type="predicted"/>
<name>A0A919MUY1_9ACTN</name>
<comment type="caution">
    <text evidence="1">The sequence shown here is derived from an EMBL/GenBank/DDBJ whole genome shotgun (WGS) entry which is preliminary data.</text>
</comment>